<feature type="domain" description="Methyl-accepting transducer" evidence="3">
    <location>
        <begin position="18"/>
        <end position="258"/>
    </location>
</feature>
<dbReference type="SMART" id="SM00283">
    <property type="entry name" value="MA"/>
    <property type="match status" value="1"/>
</dbReference>
<dbReference type="RefSeq" id="WP_420244451.1">
    <property type="nucleotide sequence ID" value="NZ_BOPV01000001.1"/>
</dbReference>
<dbReference type="SUPFAM" id="SSF58104">
    <property type="entry name" value="Methyl-accepting chemotaxis protein (MCP) signaling domain"/>
    <property type="match status" value="1"/>
</dbReference>
<keyword evidence="1 2" id="KW-0807">Transducer</keyword>
<dbReference type="EMBL" id="BOPV01000001">
    <property type="protein sequence ID" value="GIL41105.1"/>
    <property type="molecule type" value="Genomic_DNA"/>
</dbReference>
<proteinExistence type="predicted"/>
<organism evidence="4 5">
    <name type="scientific">Roseiterribacter gracilis</name>
    <dbReference type="NCBI Taxonomy" id="2812848"/>
    <lineage>
        <taxon>Bacteria</taxon>
        <taxon>Pseudomonadati</taxon>
        <taxon>Pseudomonadota</taxon>
        <taxon>Alphaproteobacteria</taxon>
        <taxon>Rhodospirillales</taxon>
        <taxon>Roseiterribacteraceae</taxon>
        <taxon>Roseiterribacter</taxon>
    </lineage>
</organism>
<keyword evidence="5" id="KW-1185">Reference proteome</keyword>
<dbReference type="AlphaFoldDB" id="A0A8S8XIU6"/>
<evidence type="ECO:0000313" key="4">
    <source>
        <dbReference type="EMBL" id="GIL41105.1"/>
    </source>
</evidence>
<evidence type="ECO:0000313" key="5">
    <source>
        <dbReference type="Proteomes" id="UP000681075"/>
    </source>
</evidence>
<evidence type="ECO:0000259" key="3">
    <source>
        <dbReference type="PROSITE" id="PS50111"/>
    </source>
</evidence>
<name>A0A8S8XIU6_9PROT</name>
<reference evidence="4" key="1">
    <citation type="submission" date="2021-02" db="EMBL/GenBank/DDBJ databases">
        <title>Genome sequence of Rhodospirillales sp. strain TMPK1 isolated from soil.</title>
        <authorList>
            <person name="Nakai R."/>
            <person name="Kusada H."/>
            <person name="Tamaki H."/>
        </authorList>
    </citation>
    <scope>NUCLEOTIDE SEQUENCE</scope>
    <source>
        <strain evidence="4">TMPK1</strain>
    </source>
</reference>
<dbReference type="Gene3D" id="1.10.287.950">
    <property type="entry name" value="Methyl-accepting chemotaxis protein"/>
    <property type="match status" value="1"/>
</dbReference>
<dbReference type="Pfam" id="PF00015">
    <property type="entry name" value="MCPsignal"/>
    <property type="match status" value="1"/>
</dbReference>
<evidence type="ECO:0000256" key="1">
    <source>
        <dbReference type="ARBA" id="ARBA00023224"/>
    </source>
</evidence>
<dbReference type="GO" id="GO:0016020">
    <property type="term" value="C:membrane"/>
    <property type="evidence" value="ECO:0007669"/>
    <property type="project" value="InterPro"/>
</dbReference>
<evidence type="ECO:0000256" key="2">
    <source>
        <dbReference type="PROSITE-ProRule" id="PRU00284"/>
    </source>
</evidence>
<dbReference type="PANTHER" id="PTHR32089:SF112">
    <property type="entry name" value="LYSOZYME-LIKE PROTEIN-RELATED"/>
    <property type="match status" value="1"/>
</dbReference>
<comment type="caution">
    <text evidence="4">The sequence shown here is derived from an EMBL/GenBank/DDBJ whole genome shotgun (WGS) entry which is preliminary data.</text>
</comment>
<gene>
    <name evidence="4" type="ORF">TMPK1_33420</name>
</gene>
<sequence length="465" mass="49630">MTQQLENAAEVVQRVASIAGELGIEVADVVGNVEDVTKRVDEQAVSAQELRRVSADLADRNREVAKLAATATETAAAAVRTASDSRESMRHAMVDIGALVSAVQAIESQLSTLASSLDRVGKVARGIDAIARQTNLLALNATIEAARAGAAGKGFAVVASEVKALAKNTSDATAEIDATLKELADNTKRLMADGATGVEKAATVRAGTEGFGHAIDAIADALTKVDRDSTVIASQANQIEDNCAALLEGMTEFTSGFEHSAGALREARGRLGGLLQRAESLIEATALSGAETIDTPFVRYVTDLANQISTLFDDAIARGEISAADLFDETYQPIAGTNPQQLKTRFTDFTDRHLPHVQEPALAFDPRVVFCASVDRNGYLPTHNKKFSQPHGTDPAWNTANGRNRRIFDDRVGLAAGRSTKPFLVQSYRRDMGGGQFAMMKDVSAPIRVQGRHWGGLRLAYRVDR</sequence>
<dbReference type="PROSITE" id="PS50111">
    <property type="entry name" value="CHEMOTAXIS_TRANSDUC_2"/>
    <property type="match status" value="1"/>
</dbReference>
<dbReference type="GO" id="GO:0007165">
    <property type="term" value="P:signal transduction"/>
    <property type="evidence" value="ECO:0007669"/>
    <property type="project" value="UniProtKB-KW"/>
</dbReference>
<dbReference type="InterPro" id="IPR004089">
    <property type="entry name" value="MCPsignal_dom"/>
</dbReference>
<accession>A0A8S8XIU6</accession>
<protein>
    <submittedName>
        <fullName evidence="4">Chemotaxis protein</fullName>
    </submittedName>
</protein>
<dbReference type="Proteomes" id="UP000681075">
    <property type="component" value="Unassembled WGS sequence"/>
</dbReference>
<dbReference type="PANTHER" id="PTHR32089">
    <property type="entry name" value="METHYL-ACCEPTING CHEMOTAXIS PROTEIN MCPB"/>
    <property type="match status" value="1"/>
</dbReference>